<protein>
    <recommendedName>
        <fullName evidence="4">Methyltransferase</fullName>
        <ecNumber evidence="4">2.1.1.-</ecNumber>
    </recommendedName>
</protein>
<dbReference type="PANTHER" id="PTHR13370">
    <property type="entry name" value="RNA METHYLASE-RELATED"/>
    <property type="match status" value="1"/>
</dbReference>
<keyword evidence="3" id="KW-0808">Transferase</keyword>
<organism evidence="7 8">
    <name type="scientific">Candidatus Bacteroides intestinavium</name>
    <dbReference type="NCBI Taxonomy" id="2838469"/>
    <lineage>
        <taxon>Bacteria</taxon>
        <taxon>Pseudomonadati</taxon>
        <taxon>Bacteroidota</taxon>
        <taxon>Bacteroidia</taxon>
        <taxon>Bacteroidales</taxon>
        <taxon>Bacteroidaceae</taxon>
        <taxon>Bacteroides</taxon>
    </lineage>
</organism>
<dbReference type="InterPro" id="IPR001091">
    <property type="entry name" value="RM_Methyltransferase"/>
</dbReference>
<evidence type="ECO:0000313" key="7">
    <source>
        <dbReference type="EMBL" id="HJA83369.1"/>
    </source>
</evidence>
<dbReference type="EC" id="2.1.1.-" evidence="4"/>
<evidence type="ECO:0000259" key="5">
    <source>
        <dbReference type="Pfam" id="PF01555"/>
    </source>
</evidence>
<comment type="caution">
    <text evidence="7">The sequence shown here is derived from an EMBL/GenBank/DDBJ whole genome shotgun (WGS) entry which is preliminary data.</text>
</comment>
<evidence type="ECO:0000256" key="2">
    <source>
        <dbReference type="ARBA" id="ARBA00022603"/>
    </source>
</evidence>
<dbReference type="AlphaFoldDB" id="A0A9D2HS16"/>
<reference evidence="7" key="1">
    <citation type="journal article" date="2021" name="PeerJ">
        <title>Extensive microbial diversity within the chicken gut microbiome revealed by metagenomics and culture.</title>
        <authorList>
            <person name="Gilroy R."/>
            <person name="Ravi A."/>
            <person name="Getino M."/>
            <person name="Pursley I."/>
            <person name="Horton D.L."/>
            <person name="Alikhan N.F."/>
            <person name="Baker D."/>
            <person name="Gharbi K."/>
            <person name="Hall N."/>
            <person name="Watson M."/>
            <person name="Adriaenssens E.M."/>
            <person name="Foster-Nyarko E."/>
            <person name="Jarju S."/>
            <person name="Secka A."/>
            <person name="Antonio M."/>
            <person name="Oren A."/>
            <person name="Chaudhuri R.R."/>
            <person name="La Ragione R."/>
            <person name="Hildebrand F."/>
            <person name="Pallen M.J."/>
        </authorList>
    </citation>
    <scope>NUCLEOTIDE SEQUENCE</scope>
    <source>
        <strain evidence="7">ChiHecec1B25-7008</strain>
    </source>
</reference>
<evidence type="ECO:0000256" key="4">
    <source>
        <dbReference type="RuleBase" id="RU362026"/>
    </source>
</evidence>
<feature type="domain" description="DpnD/PcfM-like C-terminal" evidence="6">
    <location>
        <begin position="3"/>
        <end position="45"/>
    </location>
</feature>
<sequence length="356" mass="40754">MEYNFEITETLSKQIAVQSSSVEEAYRIVKGLYENEKIILDASDFIEVDICERNDSSIDYFPSSNSLISPYFRSPDRAFTLLHGDCIELLKQFSFKFDMIFADPPYFLSNGGISVQSGKVVCVDKGEWDKGGTPEYMDAFNRAWINVCRQKLKDNGTIWVSGTYHNIFSIANILTEQGFKILNVITWAKTNPPPNISCRYFTHSTEFIIWARKSPKVPHCYNYDMMKQINSGKQMTDVWHLPAIARWEKTCGKHPTQKPLAVLSRIVLASTHSGAWILDPFTGSSTTGIAANLLGRRFLGIDKEEEYLILSQNRKREIEQISNFTLFRKKIRDIAILDGKGLLSMREDVFNYDLPF</sequence>
<keyword evidence="2" id="KW-0489">Methyltransferase</keyword>
<dbReference type="InterPro" id="IPR029063">
    <property type="entry name" value="SAM-dependent_MTases_sf"/>
</dbReference>
<proteinExistence type="inferred from homology"/>
<comment type="similarity">
    <text evidence="1 4">Belongs to the N(4)/N(6)-methyltransferase family.</text>
</comment>
<dbReference type="PROSITE" id="PS00092">
    <property type="entry name" value="N6_MTASE"/>
    <property type="match status" value="1"/>
</dbReference>
<dbReference type="GO" id="GO:0009007">
    <property type="term" value="F:site-specific DNA-methyltransferase (adenine-specific) activity"/>
    <property type="evidence" value="ECO:0007669"/>
    <property type="project" value="TreeGrafter"/>
</dbReference>
<dbReference type="GO" id="GO:0003677">
    <property type="term" value="F:DNA binding"/>
    <property type="evidence" value="ECO:0007669"/>
    <property type="project" value="InterPro"/>
</dbReference>
<dbReference type="InterPro" id="IPR025575">
    <property type="entry name" value="DpnD/PcfM_C"/>
</dbReference>
<evidence type="ECO:0000256" key="3">
    <source>
        <dbReference type="ARBA" id="ARBA00022679"/>
    </source>
</evidence>
<dbReference type="PRINTS" id="PR00508">
    <property type="entry name" value="S21N4MTFRASE"/>
</dbReference>
<dbReference type="PANTHER" id="PTHR13370:SF3">
    <property type="entry name" value="TRNA (GUANINE(10)-N2)-METHYLTRANSFERASE HOMOLOG"/>
    <property type="match status" value="1"/>
</dbReference>
<feature type="domain" description="DNA methylase N-4/N-6" evidence="5">
    <location>
        <begin position="98"/>
        <end position="310"/>
    </location>
</feature>
<reference evidence="7" key="2">
    <citation type="submission" date="2021-04" db="EMBL/GenBank/DDBJ databases">
        <authorList>
            <person name="Gilroy R."/>
        </authorList>
    </citation>
    <scope>NUCLEOTIDE SEQUENCE</scope>
    <source>
        <strain evidence="7">ChiHecec1B25-7008</strain>
    </source>
</reference>
<evidence type="ECO:0000256" key="1">
    <source>
        <dbReference type="ARBA" id="ARBA00006594"/>
    </source>
</evidence>
<gene>
    <name evidence="7" type="ORF">H9785_05310</name>
</gene>
<dbReference type="InterPro" id="IPR002052">
    <property type="entry name" value="DNA_methylase_N6_adenine_CS"/>
</dbReference>
<dbReference type="EMBL" id="DWZE01000062">
    <property type="protein sequence ID" value="HJA83369.1"/>
    <property type="molecule type" value="Genomic_DNA"/>
</dbReference>
<evidence type="ECO:0000313" key="8">
    <source>
        <dbReference type="Proteomes" id="UP000823860"/>
    </source>
</evidence>
<dbReference type="Proteomes" id="UP000823860">
    <property type="component" value="Unassembled WGS sequence"/>
</dbReference>
<dbReference type="GO" id="GO:0032259">
    <property type="term" value="P:methylation"/>
    <property type="evidence" value="ECO:0007669"/>
    <property type="project" value="UniProtKB-KW"/>
</dbReference>
<dbReference type="InterPro" id="IPR002941">
    <property type="entry name" value="DNA_methylase_N4/N6"/>
</dbReference>
<name>A0A9D2HS16_9BACE</name>
<dbReference type="SUPFAM" id="SSF53335">
    <property type="entry name" value="S-adenosyl-L-methionine-dependent methyltransferases"/>
    <property type="match status" value="1"/>
</dbReference>
<accession>A0A9D2HS16</accession>
<dbReference type="Pfam" id="PF01555">
    <property type="entry name" value="N6_N4_Mtase"/>
    <property type="match status" value="1"/>
</dbReference>
<dbReference type="GO" id="GO:0008170">
    <property type="term" value="F:N-methyltransferase activity"/>
    <property type="evidence" value="ECO:0007669"/>
    <property type="project" value="InterPro"/>
</dbReference>
<dbReference type="Gene3D" id="3.40.50.150">
    <property type="entry name" value="Vaccinia Virus protein VP39"/>
    <property type="match status" value="1"/>
</dbReference>
<dbReference type="Pfam" id="PF14207">
    <property type="entry name" value="DpnD-PcfM"/>
    <property type="match status" value="1"/>
</dbReference>
<dbReference type="GO" id="GO:0005737">
    <property type="term" value="C:cytoplasm"/>
    <property type="evidence" value="ECO:0007669"/>
    <property type="project" value="TreeGrafter"/>
</dbReference>
<evidence type="ECO:0000259" key="6">
    <source>
        <dbReference type="Pfam" id="PF14207"/>
    </source>
</evidence>